<sequence>MLRQEELCGSSWIFWTMISTALRFCSGSPLMVTTRSCKLMPSGFWDSCTHAPDCSITALTVAPPLPMISPAVLLAQKRCTRTPLRLRADNEGKSKPPPLYPLSA</sequence>
<proteinExistence type="predicted"/>
<evidence type="ECO:0000313" key="3">
    <source>
        <dbReference type="EMBL" id="TNN65881.1"/>
    </source>
</evidence>
<protein>
    <recommendedName>
        <fullName evidence="5">Secreted protein</fullName>
    </recommendedName>
</protein>
<keyword evidence="4" id="KW-1185">Reference proteome</keyword>
<dbReference type="EMBL" id="SRLO01000228">
    <property type="protein sequence ID" value="TNN65881.1"/>
    <property type="molecule type" value="Genomic_DNA"/>
</dbReference>
<evidence type="ECO:0000313" key="4">
    <source>
        <dbReference type="Proteomes" id="UP000314294"/>
    </source>
</evidence>
<evidence type="ECO:0008006" key="5">
    <source>
        <dbReference type="Google" id="ProtNLM"/>
    </source>
</evidence>
<evidence type="ECO:0000256" key="1">
    <source>
        <dbReference type="SAM" id="MobiDB-lite"/>
    </source>
</evidence>
<feature type="chain" id="PRO_5021372483" description="Secreted protein" evidence="2">
    <location>
        <begin position="28"/>
        <end position="104"/>
    </location>
</feature>
<gene>
    <name evidence="3" type="ORF">EYF80_023881</name>
</gene>
<evidence type="ECO:0000256" key="2">
    <source>
        <dbReference type="SAM" id="SignalP"/>
    </source>
</evidence>
<feature type="signal peptide" evidence="2">
    <location>
        <begin position="1"/>
        <end position="27"/>
    </location>
</feature>
<feature type="region of interest" description="Disordered" evidence="1">
    <location>
        <begin position="84"/>
        <end position="104"/>
    </location>
</feature>
<keyword evidence="2" id="KW-0732">Signal</keyword>
<reference evidence="3 4" key="1">
    <citation type="submission" date="2019-03" db="EMBL/GenBank/DDBJ databases">
        <title>First draft genome of Liparis tanakae, snailfish: a comprehensive survey of snailfish specific genes.</title>
        <authorList>
            <person name="Kim W."/>
            <person name="Song I."/>
            <person name="Jeong J.-H."/>
            <person name="Kim D."/>
            <person name="Kim S."/>
            <person name="Ryu S."/>
            <person name="Song J.Y."/>
            <person name="Lee S.K."/>
        </authorList>
    </citation>
    <scope>NUCLEOTIDE SEQUENCE [LARGE SCALE GENOMIC DNA]</scope>
    <source>
        <tissue evidence="3">Muscle</tissue>
    </source>
</reference>
<name>A0A4Z2HJV7_9TELE</name>
<dbReference type="AlphaFoldDB" id="A0A4Z2HJV7"/>
<feature type="compositionally biased region" description="Pro residues" evidence="1">
    <location>
        <begin position="95"/>
        <end position="104"/>
    </location>
</feature>
<accession>A0A4Z2HJV7</accession>
<organism evidence="3 4">
    <name type="scientific">Liparis tanakae</name>
    <name type="common">Tanaka's snailfish</name>
    <dbReference type="NCBI Taxonomy" id="230148"/>
    <lineage>
        <taxon>Eukaryota</taxon>
        <taxon>Metazoa</taxon>
        <taxon>Chordata</taxon>
        <taxon>Craniata</taxon>
        <taxon>Vertebrata</taxon>
        <taxon>Euteleostomi</taxon>
        <taxon>Actinopterygii</taxon>
        <taxon>Neopterygii</taxon>
        <taxon>Teleostei</taxon>
        <taxon>Neoteleostei</taxon>
        <taxon>Acanthomorphata</taxon>
        <taxon>Eupercaria</taxon>
        <taxon>Perciformes</taxon>
        <taxon>Cottioidei</taxon>
        <taxon>Cottales</taxon>
        <taxon>Liparidae</taxon>
        <taxon>Liparis</taxon>
    </lineage>
</organism>
<comment type="caution">
    <text evidence="3">The sequence shown here is derived from an EMBL/GenBank/DDBJ whole genome shotgun (WGS) entry which is preliminary data.</text>
</comment>
<dbReference type="Proteomes" id="UP000314294">
    <property type="component" value="Unassembled WGS sequence"/>
</dbReference>